<feature type="non-terminal residue" evidence="1">
    <location>
        <position position="1"/>
    </location>
</feature>
<dbReference type="EMBL" id="CAJNOC010006780">
    <property type="protein sequence ID" value="CAF1085798.1"/>
    <property type="molecule type" value="Genomic_DNA"/>
</dbReference>
<comment type="caution">
    <text evidence="1">The sequence shown here is derived from an EMBL/GenBank/DDBJ whole genome shotgun (WGS) entry which is preliminary data.</text>
</comment>
<dbReference type="Proteomes" id="UP000663879">
    <property type="component" value="Unassembled WGS sequence"/>
</dbReference>
<protein>
    <submittedName>
        <fullName evidence="1">Uncharacterized protein</fullName>
    </submittedName>
</protein>
<gene>
    <name evidence="1" type="ORF">OXX778_LOCUS20421</name>
</gene>
<name>A0A814N2G3_9BILA</name>
<accession>A0A814N2G3</accession>
<dbReference type="OrthoDB" id="10057873at2759"/>
<organism evidence="1 2">
    <name type="scientific">Brachionus calyciflorus</name>
    <dbReference type="NCBI Taxonomy" id="104777"/>
    <lineage>
        <taxon>Eukaryota</taxon>
        <taxon>Metazoa</taxon>
        <taxon>Spiralia</taxon>
        <taxon>Gnathifera</taxon>
        <taxon>Rotifera</taxon>
        <taxon>Eurotatoria</taxon>
        <taxon>Monogononta</taxon>
        <taxon>Pseudotrocha</taxon>
        <taxon>Ploima</taxon>
        <taxon>Brachionidae</taxon>
        <taxon>Brachionus</taxon>
    </lineage>
</organism>
<dbReference type="AlphaFoldDB" id="A0A814N2G3"/>
<evidence type="ECO:0000313" key="2">
    <source>
        <dbReference type="Proteomes" id="UP000663879"/>
    </source>
</evidence>
<evidence type="ECO:0000313" key="1">
    <source>
        <dbReference type="EMBL" id="CAF1085798.1"/>
    </source>
</evidence>
<reference evidence="1" key="1">
    <citation type="submission" date="2021-02" db="EMBL/GenBank/DDBJ databases">
        <authorList>
            <person name="Nowell W R."/>
        </authorList>
    </citation>
    <scope>NUCLEOTIDE SEQUENCE</scope>
    <source>
        <strain evidence="1">Ploen Becks lab</strain>
    </source>
</reference>
<proteinExistence type="predicted"/>
<sequence>MRKGFEKDLPTLIDEHNENLGFKLFLEDEEILEDYQKISTPESHSDSENKPMLLEKDEQIINEFIRHIKNYDDSEIRHIHRLACFSHTLQLVINDSIKEDTSVSNFMNKMGRIASATHQCSGLAEKIHMNFKLSIPTTGEKYVKLDALNQSIQKEFETPAKRVNFGVTSNVHVANKEDQTISQNSEYNRFNFEVDSYLSEKNSDSICDILEFWK</sequence>
<keyword evidence="2" id="KW-1185">Reference proteome</keyword>